<sequence length="328" mass="39128">MKKLLKISLVPFLAFTSFSLVACQNASSKEIKIQHQKTFQEKIDPHLKELVSKFFQNNQAEINSFYTLESQTNKLLFPEVLNSLIFAPLWDVDVYDNSGYSKSKQTFQSIKNIREILHQKWFWALNNIDKLVFVYNPYGADYNYYPFENNEAQKETIKTKIANGEVLKEIKNPQILDSFEFELTNDKFDIYTNKKLKFLKFDANLFIPLLEFESEQKLNYFLFPELLELKNNEQESETFTEFVSIFNKQREKRDAENIQYYKELNASENENESSFDSDEYLKNNNDKVIFDVYTKKNYAELFKRTIEELKQNQNIEITKYTWGYLNEK</sequence>
<dbReference type="EMBL" id="LR215024">
    <property type="protein sequence ID" value="VEU70786.1"/>
    <property type="molecule type" value="Genomic_DNA"/>
</dbReference>
<reference evidence="2 3" key="1">
    <citation type="submission" date="2019-01" db="EMBL/GenBank/DDBJ databases">
        <authorList>
            <consortium name="Pathogen Informatics"/>
        </authorList>
    </citation>
    <scope>NUCLEOTIDE SEQUENCE [LARGE SCALE GENOMIC DNA]</scope>
    <source>
        <strain evidence="2 3">NCTC10194</strain>
    </source>
</reference>
<protein>
    <recommendedName>
        <fullName evidence="4">Lipoprotein</fullName>
    </recommendedName>
</protein>
<organism evidence="2 3">
    <name type="scientific">Mycoplasmopsis glycophila</name>
    <dbReference type="NCBI Taxonomy" id="171285"/>
    <lineage>
        <taxon>Bacteria</taxon>
        <taxon>Bacillati</taxon>
        <taxon>Mycoplasmatota</taxon>
        <taxon>Mycoplasmoidales</taxon>
        <taxon>Metamycoplasmataceae</taxon>
        <taxon>Mycoplasmopsis</taxon>
    </lineage>
</organism>
<dbReference type="InterPro" id="IPR027593">
    <property type="entry name" value="Aro_clust"/>
</dbReference>
<feature type="chain" id="PRO_5019369755" description="Lipoprotein" evidence="1">
    <location>
        <begin position="23"/>
        <end position="328"/>
    </location>
</feature>
<feature type="signal peptide" evidence="1">
    <location>
        <begin position="1"/>
        <end position="22"/>
    </location>
</feature>
<dbReference type="NCBIfam" id="TIGR04313">
    <property type="entry name" value="aro_clust_Mycop"/>
    <property type="match status" value="1"/>
</dbReference>
<dbReference type="RefSeq" id="WP_129622178.1">
    <property type="nucleotide sequence ID" value="NZ_LR215024.1"/>
</dbReference>
<proteinExistence type="predicted"/>
<accession>A0A449AVW0</accession>
<keyword evidence="3" id="KW-1185">Reference proteome</keyword>
<evidence type="ECO:0000313" key="2">
    <source>
        <dbReference type="EMBL" id="VEU70786.1"/>
    </source>
</evidence>
<dbReference type="KEGG" id="mgly:NCTC10194_00571"/>
<dbReference type="PROSITE" id="PS51257">
    <property type="entry name" value="PROKAR_LIPOPROTEIN"/>
    <property type="match status" value="1"/>
</dbReference>
<evidence type="ECO:0008006" key="4">
    <source>
        <dbReference type="Google" id="ProtNLM"/>
    </source>
</evidence>
<evidence type="ECO:0000256" key="1">
    <source>
        <dbReference type="SAM" id="SignalP"/>
    </source>
</evidence>
<gene>
    <name evidence="2" type="ORF">NCTC10194_00571</name>
</gene>
<evidence type="ECO:0000313" key="3">
    <source>
        <dbReference type="Proteomes" id="UP000290815"/>
    </source>
</evidence>
<name>A0A449AVW0_9BACT</name>
<dbReference type="AlphaFoldDB" id="A0A449AVW0"/>
<keyword evidence="1" id="KW-0732">Signal</keyword>
<dbReference type="Proteomes" id="UP000290815">
    <property type="component" value="Chromosome"/>
</dbReference>